<sequence length="132" mass="14046">MDLSARLSAFAPSVLSLTRAVSGLLFLEHGTQKLLHFPASEMNPPLMSIFGAAGIIELVCGVLLTIGLFTRPAAFLASGMCAFAYFMVHAPKTFFPALNGGDAAILFCFLFLYLVFAGGGRYSVDAMMRGKA</sequence>
<dbReference type="InterPro" id="IPR051907">
    <property type="entry name" value="DoxX-like_oxidoreductase"/>
</dbReference>
<evidence type="ECO:0000256" key="5">
    <source>
        <dbReference type="ARBA" id="ARBA00022989"/>
    </source>
</evidence>
<feature type="transmembrane region" description="Helical" evidence="7">
    <location>
        <begin position="103"/>
        <end position="124"/>
    </location>
</feature>
<dbReference type="Pfam" id="PF07681">
    <property type="entry name" value="DoxX"/>
    <property type="match status" value="1"/>
</dbReference>
<evidence type="ECO:0000313" key="9">
    <source>
        <dbReference type="Proteomes" id="UP000759443"/>
    </source>
</evidence>
<evidence type="ECO:0000256" key="3">
    <source>
        <dbReference type="ARBA" id="ARBA00022475"/>
    </source>
</evidence>
<protein>
    <submittedName>
        <fullName evidence="8">Oxidoreductase</fullName>
    </submittedName>
</protein>
<dbReference type="Proteomes" id="UP000759443">
    <property type="component" value="Unassembled WGS sequence"/>
</dbReference>
<gene>
    <name evidence="8" type="ORF">J2Z17_004967</name>
</gene>
<dbReference type="EMBL" id="JAGGJU010000019">
    <property type="protein sequence ID" value="MBP1853506.1"/>
    <property type="molecule type" value="Genomic_DNA"/>
</dbReference>
<keyword evidence="3" id="KW-1003">Cell membrane</keyword>
<dbReference type="PANTHER" id="PTHR33452">
    <property type="entry name" value="OXIDOREDUCTASE CATD-RELATED"/>
    <property type="match status" value="1"/>
</dbReference>
<evidence type="ECO:0000256" key="7">
    <source>
        <dbReference type="SAM" id="Phobius"/>
    </source>
</evidence>
<comment type="caution">
    <text evidence="8">The sequence shown here is derived from an EMBL/GenBank/DDBJ whole genome shotgun (WGS) entry which is preliminary data.</text>
</comment>
<feature type="transmembrane region" description="Helical" evidence="7">
    <location>
        <begin position="46"/>
        <end position="66"/>
    </location>
</feature>
<evidence type="ECO:0000313" key="8">
    <source>
        <dbReference type="EMBL" id="MBP1853506.1"/>
    </source>
</evidence>
<name>A0ABS4E6F5_9HYPH</name>
<evidence type="ECO:0000256" key="2">
    <source>
        <dbReference type="ARBA" id="ARBA00006679"/>
    </source>
</evidence>
<dbReference type="InterPro" id="IPR032808">
    <property type="entry name" value="DoxX"/>
</dbReference>
<comment type="subcellular location">
    <subcellularLocation>
        <location evidence="1">Cell membrane</location>
        <topology evidence="1">Multi-pass membrane protein</topology>
    </subcellularLocation>
</comment>
<evidence type="ECO:0000256" key="6">
    <source>
        <dbReference type="ARBA" id="ARBA00023136"/>
    </source>
</evidence>
<organism evidence="8 9">
    <name type="scientific">Rhizobium halophytocola</name>
    <dbReference type="NCBI Taxonomy" id="735519"/>
    <lineage>
        <taxon>Bacteria</taxon>
        <taxon>Pseudomonadati</taxon>
        <taxon>Pseudomonadota</taxon>
        <taxon>Alphaproteobacteria</taxon>
        <taxon>Hyphomicrobiales</taxon>
        <taxon>Rhizobiaceae</taxon>
        <taxon>Rhizobium/Agrobacterium group</taxon>
        <taxon>Rhizobium</taxon>
    </lineage>
</organism>
<keyword evidence="6 7" id="KW-0472">Membrane</keyword>
<accession>A0ABS4E6F5</accession>
<dbReference type="RefSeq" id="WP_209949384.1">
    <property type="nucleotide sequence ID" value="NZ_JAGGJU010000019.1"/>
</dbReference>
<dbReference type="PANTHER" id="PTHR33452:SF4">
    <property type="entry name" value="BLL4328 PROTEIN"/>
    <property type="match status" value="1"/>
</dbReference>
<keyword evidence="5 7" id="KW-1133">Transmembrane helix</keyword>
<evidence type="ECO:0000256" key="1">
    <source>
        <dbReference type="ARBA" id="ARBA00004651"/>
    </source>
</evidence>
<reference evidence="8 9" key="1">
    <citation type="submission" date="2021-03" db="EMBL/GenBank/DDBJ databases">
        <title>Genomic Encyclopedia of Type Strains, Phase IV (KMG-IV): sequencing the most valuable type-strain genomes for metagenomic binning, comparative biology and taxonomic classification.</title>
        <authorList>
            <person name="Goeker M."/>
        </authorList>
    </citation>
    <scope>NUCLEOTIDE SEQUENCE [LARGE SCALE GENOMIC DNA]</scope>
    <source>
        <strain evidence="8 9">DSM 21600</strain>
    </source>
</reference>
<comment type="similarity">
    <text evidence="2">Belongs to the DoxX family.</text>
</comment>
<keyword evidence="4 7" id="KW-0812">Transmembrane</keyword>
<evidence type="ECO:0000256" key="4">
    <source>
        <dbReference type="ARBA" id="ARBA00022692"/>
    </source>
</evidence>
<feature type="transmembrane region" description="Helical" evidence="7">
    <location>
        <begin position="73"/>
        <end position="91"/>
    </location>
</feature>
<keyword evidence="9" id="KW-1185">Reference proteome</keyword>
<proteinExistence type="inferred from homology"/>